<sequence>MTTVTSKPEKPGSSSHLRNSSARDKLDVEICEVAELKSRFSVISAIGIQYSISATPLAVGAYLTFILGLGGSPYFFFGFIVAAVGQILLCVSLAEIAAVYPHASGQVFWTAALAPPRFSRALSYCNGAATTLGWIFANAGTYVFSSQIWIAAMQVRFPLYQAQTYHVFLVCLAMASFGVVLNVWLFRWYPHFTKFMVWFINASTIYILVALLVRAVPKTSAHDVFVKVVNESGWSSNGLVFLLNFLPGCVALACFDTAAHMAEEMEDPHRQVPQVMVGATVLCALTAIPMIVAFLFCIVKPENLLAPIGGQPVFQVLIDGFRSDALVVTALIIYCIVYLSSCPATIATGNRLVWSFAKHGGLPFSKQIGHVDPTIQVPVNAVYLTAATSSLICLLVFGPSTVLNGVFGAGSVCFFISYGLPIWLLLWQGRKALPKQRYFNLGRIGVVVNIITVCWQFLSIVFLNFPLYQPVTTTNMNWASVCAMVGLVLFGMNWFAFARKHYQTPVRLNVFNGAIQNHGHA</sequence>
<proteinExistence type="predicted"/>
<feature type="transmembrane region" description="Helical" evidence="7">
    <location>
        <begin position="403"/>
        <end position="426"/>
    </location>
</feature>
<dbReference type="PANTHER" id="PTHR45649:SF16">
    <property type="entry name" value="7-KETO 8-AMINOPELARGONIC ACID TRANSPORTER"/>
    <property type="match status" value="1"/>
</dbReference>
<evidence type="ECO:0000313" key="9">
    <source>
        <dbReference type="Proteomes" id="UP000544095"/>
    </source>
</evidence>
<keyword evidence="4 7" id="KW-1133">Transmembrane helix</keyword>
<keyword evidence="3 7" id="KW-0812">Transmembrane</keyword>
<feature type="transmembrane region" description="Helical" evidence="7">
    <location>
        <begin position="275"/>
        <end position="296"/>
    </location>
</feature>
<evidence type="ECO:0000256" key="1">
    <source>
        <dbReference type="ARBA" id="ARBA00004141"/>
    </source>
</evidence>
<keyword evidence="5 7" id="KW-0472">Membrane</keyword>
<dbReference type="AlphaFoldDB" id="A0A8H5KMI8"/>
<accession>A0A8H5KMI8</accession>
<evidence type="ECO:0000256" key="3">
    <source>
        <dbReference type="ARBA" id="ARBA00022692"/>
    </source>
</evidence>
<dbReference type="PANTHER" id="PTHR45649">
    <property type="entry name" value="AMINO-ACID PERMEASE BAT1"/>
    <property type="match status" value="1"/>
</dbReference>
<dbReference type="GO" id="GO:0016020">
    <property type="term" value="C:membrane"/>
    <property type="evidence" value="ECO:0007669"/>
    <property type="project" value="UniProtKB-SubCell"/>
</dbReference>
<feature type="transmembrane region" description="Helical" evidence="7">
    <location>
        <begin position="121"/>
        <end position="144"/>
    </location>
</feature>
<reference evidence="8 9" key="1">
    <citation type="submission" date="2020-05" db="EMBL/GenBank/DDBJ databases">
        <title>Identification and distribution of gene clusters putatively required for synthesis of sphingolipid metabolism inhibitors in phylogenetically diverse species of the filamentous fungus Fusarium.</title>
        <authorList>
            <person name="Kim H.-S."/>
            <person name="Busman M."/>
            <person name="Brown D.W."/>
            <person name="Divon H."/>
            <person name="Uhlig S."/>
            <person name="Proctor R.H."/>
        </authorList>
    </citation>
    <scope>NUCLEOTIDE SEQUENCE [LARGE SCALE GENOMIC DNA]</scope>
    <source>
        <strain evidence="8 9">NRRL 25211</strain>
    </source>
</reference>
<gene>
    <name evidence="8" type="ORF">FPANT_10635</name>
</gene>
<feature type="region of interest" description="Disordered" evidence="6">
    <location>
        <begin position="1"/>
        <end position="20"/>
    </location>
</feature>
<evidence type="ECO:0000256" key="2">
    <source>
        <dbReference type="ARBA" id="ARBA00022448"/>
    </source>
</evidence>
<feature type="transmembrane region" description="Helical" evidence="7">
    <location>
        <begin position="164"/>
        <end position="185"/>
    </location>
</feature>
<feature type="transmembrane region" description="Helical" evidence="7">
    <location>
        <begin position="331"/>
        <end position="354"/>
    </location>
</feature>
<evidence type="ECO:0000256" key="4">
    <source>
        <dbReference type="ARBA" id="ARBA00022989"/>
    </source>
</evidence>
<dbReference type="Gene3D" id="1.20.1740.10">
    <property type="entry name" value="Amino acid/polyamine transporter I"/>
    <property type="match status" value="1"/>
</dbReference>
<name>A0A8H5KMI8_9HYPO</name>
<feature type="transmembrane region" description="Helical" evidence="7">
    <location>
        <begin position="478"/>
        <end position="497"/>
    </location>
</feature>
<feature type="transmembrane region" description="Helical" evidence="7">
    <location>
        <begin position="47"/>
        <end position="68"/>
    </location>
</feature>
<dbReference type="GO" id="GO:0022857">
    <property type="term" value="F:transmembrane transporter activity"/>
    <property type="evidence" value="ECO:0007669"/>
    <property type="project" value="InterPro"/>
</dbReference>
<keyword evidence="2" id="KW-0813">Transport</keyword>
<feature type="transmembrane region" description="Helical" evidence="7">
    <location>
        <begin position="375"/>
        <end position="397"/>
    </location>
</feature>
<organism evidence="8 9">
    <name type="scientific">Fusarium pseudoanthophilum</name>
    <dbReference type="NCBI Taxonomy" id="48495"/>
    <lineage>
        <taxon>Eukaryota</taxon>
        <taxon>Fungi</taxon>
        <taxon>Dikarya</taxon>
        <taxon>Ascomycota</taxon>
        <taxon>Pezizomycotina</taxon>
        <taxon>Sordariomycetes</taxon>
        <taxon>Hypocreomycetidae</taxon>
        <taxon>Hypocreales</taxon>
        <taxon>Nectriaceae</taxon>
        <taxon>Fusarium</taxon>
        <taxon>Fusarium fujikuroi species complex</taxon>
    </lineage>
</organism>
<dbReference type="PIRSF" id="PIRSF006060">
    <property type="entry name" value="AA_transporter"/>
    <property type="match status" value="1"/>
</dbReference>
<evidence type="ECO:0000256" key="5">
    <source>
        <dbReference type="ARBA" id="ARBA00023136"/>
    </source>
</evidence>
<comment type="subcellular location">
    <subcellularLocation>
        <location evidence="1">Membrane</location>
        <topology evidence="1">Multi-pass membrane protein</topology>
    </subcellularLocation>
</comment>
<feature type="transmembrane region" description="Helical" evidence="7">
    <location>
        <begin position="236"/>
        <end position="255"/>
    </location>
</feature>
<dbReference type="EMBL" id="JAAOAR010000611">
    <property type="protein sequence ID" value="KAF5577020.1"/>
    <property type="molecule type" value="Genomic_DNA"/>
</dbReference>
<evidence type="ECO:0000256" key="6">
    <source>
        <dbReference type="SAM" id="MobiDB-lite"/>
    </source>
</evidence>
<keyword evidence="9" id="KW-1185">Reference proteome</keyword>
<feature type="transmembrane region" description="Helical" evidence="7">
    <location>
        <begin position="197"/>
        <end position="216"/>
    </location>
</feature>
<protein>
    <submittedName>
        <fullName evidence="8">Amino acid transporter</fullName>
    </submittedName>
</protein>
<feature type="transmembrane region" description="Helical" evidence="7">
    <location>
        <begin position="74"/>
        <end position="100"/>
    </location>
</feature>
<dbReference type="InterPro" id="IPR002293">
    <property type="entry name" value="AA/rel_permease1"/>
</dbReference>
<evidence type="ECO:0000256" key="7">
    <source>
        <dbReference type="SAM" id="Phobius"/>
    </source>
</evidence>
<evidence type="ECO:0000313" key="8">
    <source>
        <dbReference type="EMBL" id="KAF5577020.1"/>
    </source>
</evidence>
<comment type="caution">
    <text evidence="8">The sequence shown here is derived from an EMBL/GenBank/DDBJ whole genome shotgun (WGS) entry which is preliminary data.</text>
</comment>
<dbReference type="Proteomes" id="UP000544095">
    <property type="component" value="Unassembled WGS sequence"/>
</dbReference>
<dbReference type="Pfam" id="PF13520">
    <property type="entry name" value="AA_permease_2"/>
    <property type="match status" value="1"/>
</dbReference>
<feature type="transmembrane region" description="Helical" evidence="7">
    <location>
        <begin position="438"/>
        <end position="458"/>
    </location>
</feature>